<keyword evidence="3" id="KW-1185">Reference proteome</keyword>
<accession>A0A433XAY2</accession>
<feature type="chain" id="PRO_5019282700" evidence="1">
    <location>
        <begin position="25"/>
        <end position="108"/>
    </location>
</feature>
<dbReference type="AlphaFoldDB" id="A0A433XAY2"/>
<evidence type="ECO:0000256" key="1">
    <source>
        <dbReference type="SAM" id="SignalP"/>
    </source>
</evidence>
<feature type="signal peptide" evidence="1">
    <location>
        <begin position="1"/>
        <end position="24"/>
    </location>
</feature>
<organism evidence="2 3">
    <name type="scientific">Arsenicitalea aurantiaca</name>
    <dbReference type="NCBI Taxonomy" id="1783274"/>
    <lineage>
        <taxon>Bacteria</taxon>
        <taxon>Pseudomonadati</taxon>
        <taxon>Pseudomonadota</taxon>
        <taxon>Alphaproteobacteria</taxon>
        <taxon>Hyphomicrobiales</taxon>
        <taxon>Devosiaceae</taxon>
        <taxon>Arsenicitalea</taxon>
    </lineage>
</organism>
<keyword evidence="1" id="KW-0732">Signal</keyword>
<comment type="caution">
    <text evidence="2">The sequence shown here is derived from an EMBL/GenBank/DDBJ whole genome shotgun (WGS) entry which is preliminary data.</text>
</comment>
<dbReference type="OrthoDB" id="7951100at2"/>
<dbReference type="Proteomes" id="UP000281547">
    <property type="component" value="Unassembled WGS sequence"/>
</dbReference>
<gene>
    <name evidence="2" type="ORF">EMQ25_10280</name>
</gene>
<evidence type="ECO:0000313" key="3">
    <source>
        <dbReference type="Proteomes" id="UP000281547"/>
    </source>
</evidence>
<name>A0A433XAY2_9HYPH</name>
<dbReference type="EMBL" id="RZNJ01000003">
    <property type="protein sequence ID" value="RUT31239.1"/>
    <property type="molecule type" value="Genomic_DNA"/>
</dbReference>
<protein>
    <submittedName>
        <fullName evidence="2">Uncharacterized protein</fullName>
    </submittedName>
</protein>
<sequence length="108" mass="11828">MIKTMLLTGAIALGALSLAAPAQAAPFCTNSPGGFGVGVEFGVGTGFRDRSAERYNDRLEQYKRELQRRGVNATSVEIWNGCLQAFVRNPDGTNGMEFYDPSTYRRVF</sequence>
<evidence type="ECO:0000313" key="2">
    <source>
        <dbReference type="EMBL" id="RUT31239.1"/>
    </source>
</evidence>
<dbReference type="RefSeq" id="WP_127188485.1">
    <property type="nucleotide sequence ID" value="NZ_RZNJ01000003.1"/>
</dbReference>
<reference evidence="2 3" key="1">
    <citation type="journal article" date="2016" name="Int. J. Syst. Evol. Microbiol.">
        <title>Arsenicitalea aurantiaca gen. nov., sp. nov., a new member of the family Hyphomicrobiaceae, isolated from high-arsenic sediment.</title>
        <authorList>
            <person name="Mu Y."/>
            <person name="Zhou L."/>
            <person name="Zeng X.C."/>
            <person name="Liu L."/>
            <person name="Pan Y."/>
            <person name="Chen X."/>
            <person name="Wang J."/>
            <person name="Li S."/>
            <person name="Li W.J."/>
            <person name="Wang Y."/>
        </authorList>
    </citation>
    <scope>NUCLEOTIDE SEQUENCE [LARGE SCALE GENOMIC DNA]</scope>
    <source>
        <strain evidence="2 3">42-50</strain>
    </source>
</reference>
<proteinExistence type="predicted"/>